<evidence type="ECO:0000256" key="1">
    <source>
        <dbReference type="SAM" id="MobiDB-lite"/>
    </source>
</evidence>
<proteinExistence type="predicted"/>
<evidence type="ECO:0000259" key="2">
    <source>
        <dbReference type="PROSITE" id="PS50179"/>
    </source>
</evidence>
<sequence>MKSQQAASPPTGYNSFKTINRMERITENKKISFFFKRQTNTIADNTQAQNNIQSICQEEEQLNNWALILELADRLSRSEPESREAVKSLKKLIKLNNNQPIQIRAIRLTVILLLNSSDRFRLLVLKKLLHVLQELYNKSSKSAHKQPIQDILTQSLAILAYEFQDDQDLSAFTHYYNKIKPSYAPLNGTPLLESDPGLFTPPVHSNSTTQQDQLYQHEQEGLRETMPMMRDVKAEAEVARSNARLLIEALAFTSPAEMEANAIIQEFHSKCLQSQNQLMDDIPWATEQAARARTYYAQHAPGGPTQQGGRNGGGQGEEHCEMNGMASREEQLLSLLLSANSELVDAFRQHDELERLARNEREVRLVEERSRLETRLDPRAAAAAGWLDPHDHYPHQPHASGSSSNASPRPSLDRDSPPIHPRHSDSSPLSSTSAALQPQQQQHPQKGYTLGDDDHRSSTDSEFYARPSSPGPPISHLPEQDHMLVNPPSEPSEKALGKMRRYSGRSSSFLAAPSTRDPLSIDYHPSSHSSHIP</sequence>
<gene>
    <name evidence="3" type="ORF">PCASD_18839</name>
</gene>
<dbReference type="Gene3D" id="1.20.58.160">
    <property type="match status" value="1"/>
</dbReference>
<name>A0A2N5SG78_9BASI</name>
<dbReference type="GO" id="GO:0043130">
    <property type="term" value="F:ubiquitin binding"/>
    <property type="evidence" value="ECO:0007669"/>
    <property type="project" value="InterPro"/>
</dbReference>
<dbReference type="InterPro" id="IPR008942">
    <property type="entry name" value="ENTH_VHS"/>
</dbReference>
<dbReference type="Pfam" id="PF00790">
    <property type="entry name" value="VHS"/>
    <property type="match status" value="1"/>
</dbReference>
<protein>
    <recommendedName>
        <fullName evidence="2">VHS domain-containing protein</fullName>
    </recommendedName>
</protein>
<accession>A0A2N5SG78</accession>
<dbReference type="SMART" id="SM00288">
    <property type="entry name" value="VHS"/>
    <property type="match status" value="1"/>
</dbReference>
<dbReference type="SUPFAM" id="SSF48464">
    <property type="entry name" value="ENTH/VHS domain"/>
    <property type="match status" value="1"/>
</dbReference>
<dbReference type="GO" id="GO:0006897">
    <property type="term" value="P:endocytosis"/>
    <property type="evidence" value="ECO:0007669"/>
    <property type="project" value="InterPro"/>
</dbReference>
<dbReference type="Gene3D" id="1.25.40.90">
    <property type="match status" value="1"/>
</dbReference>
<dbReference type="CDD" id="cd21383">
    <property type="entry name" value="GAT_GGA_Tom1-like"/>
    <property type="match status" value="1"/>
</dbReference>
<dbReference type="InterPro" id="IPR002014">
    <property type="entry name" value="VHS_dom"/>
</dbReference>
<dbReference type="GO" id="GO:0007015">
    <property type="term" value="P:actin filament organization"/>
    <property type="evidence" value="ECO:0007669"/>
    <property type="project" value="InterPro"/>
</dbReference>
<dbReference type="GO" id="GO:0051666">
    <property type="term" value="P:actin cortical patch localization"/>
    <property type="evidence" value="ECO:0007669"/>
    <property type="project" value="TreeGrafter"/>
</dbReference>
<dbReference type="Proteomes" id="UP000235392">
    <property type="component" value="Unassembled WGS sequence"/>
</dbReference>
<feature type="compositionally biased region" description="Basic and acidic residues" evidence="1">
    <location>
        <begin position="411"/>
        <end position="425"/>
    </location>
</feature>
<dbReference type="PANTHER" id="PTHR47789">
    <property type="entry name" value="LAS SEVENTEEN-BINDING PROTEIN 5"/>
    <property type="match status" value="1"/>
</dbReference>
<evidence type="ECO:0000313" key="3">
    <source>
        <dbReference type="EMBL" id="PLW12219.1"/>
    </source>
</evidence>
<organism evidence="3 4">
    <name type="scientific">Puccinia coronata f. sp. avenae</name>
    <dbReference type="NCBI Taxonomy" id="200324"/>
    <lineage>
        <taxon>Eukaryota</taxon>
        <taxon>Fungi</taxon>
        <taxon>Dikarya</taxon>
        <taxon>Basidiomycota</taxon>
        <taxon>Pucciniomycotina</taxon>
        <taxon>Pucciniomycetes</taxon>
        <taxon>Pucciniales</taxon>
        <taxon>Pucciniaceae</taxon>
        <taxon>Puccinia</taxon>
    </lineage>
</organism>
<feature type="compositionally biased region" description="Low complexity" evidence="1">
    <location>
        <begin position="399"/>
        <end position="410"/>
    </location>
</feature>
<feature type="region of interest" description="Disordered" evidence="1">
    <location>
        <begin position="298"/>
        <end position="320"/>
    </location>
</feature>
<dbReference type="InterPro" id="IPR045007">
    <property type="entry name" value="LSB5"/>
</dbReference>
<dbReference type="EMBL" id="PGCI01000893">
    <property type="protein sequence ID" value="PLW12219.1"/>
    <property type="molecule type" value="Genomic_DNA"/>
</dbReference>
<dbReference type="GO" id="GO:0007034">
    <property type="term" value="P:vacuolar transport"/>
    <property type="evidence" value="ECO:0007669"/>
    <property type="project" value="UniProtKB-ARBA"/>
</dbReference>
<evidence type="ECO:0000313" key="4">
    <source>
        <dbReference type="Proteomes" id="UP000235392"/>
    </source>
</evidence>
<dbReference type="PANTHER" id="PTHR47789:SF2">
    <property type="entry name" value="VHS DOMAIN-CONTAINING PROTEIN"/>
    <property type="match status" value="1"/>
</dbReference>
<dbReference type="GO" id="GO:0030479">
    <property type="term" value="C:actin cortical patch"/>
    <property type="evidence" value="ECO:0007669"/>
    <property type="project" value="TreeGrafter"/>
</dbReference>
<feature type="region of interest" description="Disordered" evidence="1">
    <location>
        <begin position="387"/>
        <end position="533"/>
    </location>
</feature>
<dbReference type="GO" id="GO:0035091">
    <property type="term" value="F:phosphatidylinositol binding"/>
    <property type="evidence" value="ECO:0007669"/>
    <property type="project" value="InterPro"/>
</dbReference>
<dbReference type="SUPFAM" id="SSF89009">
    <property type="entry name" value="GAT-like domain"/>
    <property type="match status" value="1"/>
</dbReference>
<feature type="compositionally biased region" description="Low complexity" evidence="1">
    <location>
        <begin position="426"/>
        <end position="445"/>
    </location>
</feature>
<feature type="compositionally biased region" description="Gly residues" evidence="1">
    <location>
        <begin position="305"/>
        <end position="315"/>
    </location>
</feature>
<dbReference type="PROSITE" id="PS50179">
    <property type="entry name" value="VHS"/>
    <property type="match status" value="1"/>
</dbReference>
<dbReference type="AlphaFoldDB" id="A0A2N5SG78"/>
<feature type="domain" description="VHS" evidence="2">
    <location>
        <begin position="55"/>
        <end position="180"/>
    </location>
</feature>
<comment type="caution">
    <text evidence="3">The sequence shown here is derived from an EMBL/GenBank/DDBJ whole genome shotgun (WGS) entry which is preliminary data.</text>
</comment>
<dbReference type="InterPro" id="IPR038425">
    <property type="entry name" value="GAT_sf"/>
</dbReference>
<reference evidence="3 4" key="1">
    <citation type="submission" date="2017-11" db="EMBL/GenBank/DDBJ databases">
        <title>De novo assembly and phasing of dikaryotic genomes from two isolates of Puccinia coronata f. sp. avenae, the causal agent of oat crown rust.</title>
        <authorList>
            <person name="Miller M.E."/>
            <person name="Zhang Y."/>
            <person name="Omidvar V."/>
            <person name="Sperschneider J."/>
            <person name="Schwessinger B."/>
            <person name="Raley C."/>
            <person name="Palmer J.M."/>
            <person name="Garnica D."/>
            <person name="Upadhyaya N."/>
            <person name="Rathjen J."/>
            <person name="Taylor J.M."/>
            <person name="Park R.F."/>
            <person name="Dodds P.N."/>
            <person name="Hirsch C.D."/>
            <person name="Kianian S.F."/>
            <person name="Figueroa M."/>
        </authorList>
    </citation>
    <scope>NUCLEOTIDE SEQUENCE [LARGE SCALE GENOMIC DNA]</scope>
    <source>
        <strain evidence="3">12SD80</strain>
    </source>
</reference>